<accession>A0A915CKS1</accession>
<evidence type="ECO:0000313" key="2">
    <source>
        <dbReference type="WBParaSite" id="jg1019"/>
    </source>
</evidence>
<organism evidence="1 2">
    <name type="scientific">Ditylenchus dipsaci</name>
    <dbReference type="NCBI Taxonomy" id="166011"/>
    <lineage>
        <taxon>Eukaryota</taxon>
        <taxon>Metazoa</taxon>
        <taxon>Ecdysozoa</taxon>
        <taxon>Nematoda</taxon>
        <taxon>Chromadorea</taxon>
        <taxon>Rhabditida</taxon>
        <taxon>Tylenchina</taxon>
        <taxon>Tylenchomorpha</taxon>
        <taxon>Sphaerularioidea</taxon>
        <taxon>Anguinidae</taxon>
        <taxon>Anguininae</taxon>
        <taxon>Ditylenchus</taxon>
    </lineage>
</organism>
<dbReference type="AlphaFoldDB" id="A0A915CKS1"/>
<sequence length="119" mass="13053">MMQAKSNCLPHPPVSQPNRVRTLLAKCSESKGLPCSLAQLLLLLPGSQPFAALLGSPLEGTGRHSMYMHASHRHTHGKVAERMPVFSRSLCLDVFLARVNGGKWSESSWCFELLVPAFV</sequence>
<protein>
    <submittedName>
        <fullName evidence="2">Uncharacterized protein</fullName>
    </submittedName>
</protein>
<reference evidence="2" key="1">
    <citation type="submission" date="2022-11" db="UniProtKB">
        <authorList>
            <consortium name="WormBaseParasite"/>
        </authorList>
    </citation>
    <scope>IDENTIFICATION</scope>
</reference>
<dbReference type="Proteomes" id="UP000887574">
    <property type="component" value="Unplaced"/>
</dbReference>
<evidence type="ECO:0000313" key="1">
    <source>
        <dbReference type="Proteomes" id="UP000887574"/>
    </source>
</evidence>
<name>A0A915CKS1_9BILA</name>
<proteinExistence type="predicted"/>
<dbReference type="WBParaSite" id="jg1019">
    <property type="protein sequence ID" value="jg1019"/>
    <property type="gene ID" value="jg1019"/>
</dbReference>
<keyword evidence="1" id="KW-1185">Reference proteome</keyword>